<name>A0A4R1BCX3_9PROT</name>
<dbReference type="InterPro" id="IPR013022">
    <property type="entry name" value="Xyl_isomerase-like_TIM-brl"/>
</dbReference>
<organism evidence="3 4">
    <name type="scientific">Parasulfuritortus cantonensis</name>
    <dbReference type="NCBI Taxonomy" id="2528202"/>
    <lineage>
        <taxon>Bacteria</taxon>
        <taxon>Pseudomonadati</taxon>
        <taxon>Pseudomonadota</taxon>
        <taxon>Betaproteobacteria</taxon>
        <taxon>Nitrosomonadales</taxon>
        <taxon>Thiobacillaceae</taxon>
        <taxon>Parasulfuritortus</taxon>
    </lineage>
</organism>
<evidence type="ECO:0000313" key="4">
    <source>
        <dbReference type="Proteomes" id="UP000295443"/>
    </source>
</evidence>
<dbReference type="Proteomes" id="UP000295443">
    <property type="component" value="Unassembled WGS sequence"/>
</dbReference>
<feature type="compositionally biased region" description="Pro residues" evidence="1">
    <location>
        <begin position="288"/>
        <end position="297"/>
    </location>
</feature>
<dbReference type="PANTHER" id="PTHR12110:SF21">
    <property type="entry name" value="XYLOSE ISOMERASE-LIKE TIM BARREL DOMAIN-CONTAINING PROTEIN"/>
    <property type="match status" value="1"/>
</dbReference>
<dbReference type="Gene3D" id="3.20.20.150">
    <property type="entry name" value="Divalent-metal-dependent TIM barrel enzymes"/>
    <property type="match status" value="1"/>
</dbReference>
<comment type="caution">
    <text evidence="3">The sequence shown here is derived from an EMBL/GenBank/DDBJ whole genome shotgun (WGS) entry which is preliminary data.</text>
</comment>
<reference evidence="3 4" key="1">
    <citation type="submission" date="2019-03" db="EMBL/GenBank/DDBJ databases">
        <title>Genome sequence of Thiobacillaceae bacterium LSR1, a sulfur-oxidizing bacterium isolated from freshwater sediment.</title>
        <authorList>
            <person name="Li S."/>
        </authorList>
    </citation>
    <scope>NUCLEOTIDE SEQUENCE [LARGE SCALE GENOMIC DNA]</scope>
    <source>
        <strain evidence="3 4">LSR1</strain>
    </source>
</reference>
<dbReference type="Pfam" id="PF01261">
    <property type="entry name" value="AP_endonuc_2"/>
    <property type="match status" value="1"/>
</dbReference>
<keyword evidence="4" id="KW-1185">Reference proteome</keyword>
<evidence type="ECO:0000256" key="1">
    <source>
        <dbReference type="SAM" id="MobiDB-lite"/>
    </source>
</evidence>
<feature type="domain" description="Xylose isomerase-like TIM barrel" evidence="2">
    <location>
        <begin position="21"/>
        <end position="253"/>
    </location>
</feature>
<evidence type="ECO:0000259" key="2">
    <source>
        <dbReference type="Pfam" id="PF01261"/>
    </source>
</evidence>
<accession>A0A4R1BCX3</accession>
<dbReference type="InterPro" id="IPR050312">
    <property type="entry name" value="IolE/XylAMocC-like"/>
</dbReference>
<dbReference type="SUPFAM" id="SSF51658">
    <property type="entry name" value="Xylose isomerase-like"/>
    <property type="match status" value="1"/>
</dbReference>
<feature type="region of interest" description="Disordered" evidence="1">
    <location>
        <begin position="272"/>
        <end position="303"/>
    </location>
</feature>
<sequence length="303" mass="31832">MRLAASNLGLPAAGQLDLLPALAGLGIGGLTVVPDHAWRDTWYGLAAAEVERYRRGAARAGLAVVGLGGLFRGRPELNLLGDQAEAKRAEAHIVHLSAVCRDLGGRTLTLAAGRRRGGLAKPRAWTRLAAVLERVLPRIEAHGTVLCLEPMAAAAGEFCHTAQECRMLANAIDHPALGLQLNAAALAANGESGHAVFAAIYGRLDLFVADEPGLAPLGSSGAVDHPALRRHLAASRYDGWLVVEQAAGEAPLAALTAALELYDRVYQRPDNLSLRQHQARQREEGPSCPTPPSPNSTPPNACA</sequence>
<dbReference type="EMBL" id="SJZB01000032">
    <property type="protein sequence ID" value="TCJ14916.1"/>
    <property type="molecule type" value="Genomic_DNA"/>
</dbReference>
<evidence type="ECO:0000313" key="3">
    <source>
        <dbReference type="EMBL" id="TCJ14916.1"/>
    </source>
</evidence>
<dbReference type="InterPro" id="IPR036237">
    <property type="entry name" value="Xyl_isomerase-like_sf"/>
</dbReference>
<proteinExistence type="predicted"/>
<protein>
    <recommendedName>
        <fullName evidence="2">Xylose isomerase-like TIM barrel domain-containing protein</fullName>
    </recommendedName>
</protein>
<dbReference type="RefSeq" id="WP_131446589.1">
    <property type="nucleotide sequence ID" value="NZ_SJZB01000032.1"/>
</dbReference>
<dbReference type="PANTHER" id="PTHR12110">
    <property type="entry name" value="HYDROXYPYRUVATE ISOMERASE"/>
    <property type="match status" value="1"/>
</dbReference>
<dbReference type="OrthoDB" id="9786584at2"/>
<gene>
    <name evidence="3" type="ORF">EZJ19_08490</name>
</gene>
<dbReference type="AlphaFoldDB" id="A0A4R1BCX3"/>